<dbReference type="Proteomes" id="UP001564657">
    <property type="component" value="Unassembled WGS sequence"/>
</dbReference>
<gene>
    <name evidence="1" type="ORF">AB8U03_00040</name>
</gene>
<evidence type="ECO:0000313" key="1">
    <source>
        <dbReference type="EMBL" id="MEY7998600.1"/>
    </source>
</evidence>
<protein>
    <submittedName>
        <fullName evidence="1">Uncharacterized protein</fullName>
    </submittedName>
</protein>
<keyword evidence="2" id="KW-1185">Reference proteome</keyword>
<organism evidence="1 2">
    <name type="scientific">Clostridium moutaii</name>
    <dbReference type="NCBI Taxonomy" id="3240932"/>
    <lineage>
        <taxon>Bacteria</taxon>
        <taxon>Bacillati</taxon>
        <taxon>Bacillota</taxon>
        <taxon>Clostridia</taxon>
        <taxon>Eubacteriales</taxon>
        <taxon>Clostridiaceae</taxon>
        <taxon>Clostridium</taxon>
    </lineage>
</organism>
<reference evidence="1 2" key="1">
    <citation type="submission" date="2024-08" db="EMBL/GenBank/DDBJ databases">
        <title>Clostridium lapicellarii sp. nov., and Clostridium renhuaiense sp. nov., two species isolated from the mud in a fermentation cellar used for producing sauce-flavour Chinese liquors.</title>
        <authorList>
            <person name="Yang F."/>
            <person name="Wang H."/>
            <person name="Chen L.Q."/>
            <person name="Zhou N."/>
            <person name="Lu J.J."/>
            <person name="Pu X.X."/>
            <person name="Wan B."/>
            <person name="Wang L."/>
            <person name="Liu S.J."/>
        </authorList>
    </citation>
    <scope>NUCLEOTIDE SEQUENCE [LARGE SCALE GENOMIC DNA]</scope>
    <source>
        <strain evidence="1 2">MT-5</strain>
    </source>
</reference>
<proteinExistence type="predicted"/>
<sequence length="114" mass="13266">MSNNGFKNFREPVLYVLNQELRKRNLRNKVSIDTGEQPYKGELVEYPVKLMRDPSTKKVIKCVYGTDTDQWSEELIRDSSGKVYRIKTTYPDGSIKTVQINKDSDNLVDNIDYI</sequence>
<name>A0ABV4BJ89_9CLOT</name>
<accession>A0ABV4BJ89</accession>
<dbReference type="EMBL" id="JBGEWD010000001">
    <property type="protein sequence ID" value="MEY7998600.1"/>
    <property type="molecule type" value="Genomic_DNA"/>
</dbReference>
<comment type="caution">
    <text evidence="1">The sequence shown here is derived from an EMBL/GenBank/DDBJ whole genome shotgun (WGS) entry which is preliminary data.</text>
</comment>
<dbReference type="RefSeq" id="WP_369702498.1">
    <property type="nucleotide sequence ID" value="NZ_JBGEWD010000001.1"/>
</dbReference>
<evidence type="ECO:0000313" key="2">
    <source>
        <dbReference type="Proteomes" id="UP001564657"/>
    </source>
</evidence>